<evidence type="ECO:0000256" key="3">
    <source>
        <dbReference type="ARBA" id="ARBA00004496"/>
    </source>
</evidence>
<dbReference type="Ensembl" id="ENSNLET00000036120.1">
    <property type="protein sequence ID" value="ENSNLEP00000030384.1"/>
    <property type="gene ID" value="ENSNLEG00000031978.1"/>
</dbReference>
<comment type="pathway">
    <text evidence="4">Protein modification; protein ubiquitination.</text>
</comment>
<keyword evidence="8" id="KW-0808">Transferase</keyword>
<dbReference type="PROSITE" id="PS00518">
    <property type="entry name" value="ZF_RING_1"/>
    <property type="match status" value="1"/>
</dbReference>
<dbReference type="InterPro" id="IPR013083">
    <property type="entry name" value="Znf_RING/FYVE/PHD"/>
</dbReference>
<keyword evidence="7" id="KW-0597">Phosphoprotein</keyword>
<evidence type="ECO:0000256" key="2">
    <source>
        <dbReference type="ARBA" id="ARBA00004322"/>
    </source>
</evidence>
<reference evidence="26 27" key="1">
    <citation type="submission" date="2012-10" db="EMBL/GenBank/DDBJ databases">
        <authorList>
            <consortium name="Gibbon Genome Sequencing Consortium"/>
        </authorList>
    </citation>
    <scope>NUCLEOTIDE SEQUENCE [LARGE SCALE GENOMIC DNA]</scope>
</reference>
<dbReference type="Pfam" id="PF13639">
    <property type="entry name" value="zf-RING_2"/>
    <property type="match status" value="1"/>
</dbReference>
<dbReference type="SMART" id="SM00184">
    <property type="entry name" value="RING"/>
    <property type="match status" value="1"/>
</dbReference>
<evidence type="ECO:0000256" key="14">
    <source>
        <dbReference type="ARBA" id="ARBA00023015"/>
    </source>
</evidence>
<dbReference type="InterPro" id="IPR043295">
    <property type="entry name" value="RING-HC_RNF4"/>
</dbReference>
<dbReference type="EMBL" id="ADFV01036662">
    <property type="status" value="NOT_ANNOTATED_CDS"/>
    <property type="molecule type" value="Genomic_DNA"/>
</dbReference>
<feature type="region of interest" description="Disordered" evidence="24">
    <location>
        <begin position="75"/>
        <end position="97"/>
    </location>
</feature>
<evidence type="ECO:0000256" key="16">
    <source>
        <dbReference type="ARBA" id="ARBA00023159"/>
    </source>
</evidence>
<dbReference type="FunFam" id="3.30.40.10:FF:000173">
    <property type="entry name" value="E3 ubiquitin-protein ligase RNF4"/>
    <property type="match status" value="1"/>
</dbReference>
<sequence length="317" mass="35433">MSTKKRHGGAINSRQAQKRTWEATSTPEISLEAEPIELVEAGDEIVDLTCESFEPVVVDLTHDDSVVIADERKRPRRNARRLPQDHADSCAVSSDDEELSRDRDVYVTTHAPRNASDDGATGLRPSGTVSCPICMDGYSEIVQNGRLIISTECGHVFCSQCLRDSLKNVNTCPTCRKKINHKRIQSCPGEDGWTDRQPGSPVVSASIFLSSKRLFRNQRLICKQLFCFQPLPFVISSLMLWCWTQGPPRPSLFLWGGPVLEWKKGSQAHWESWFPYGCRTCTFAKKFSLFGKFAPAFLGTPPFVPSVCRSTNLPATH</sequence>
<dbReference type="SUPFAM" id="SSF57850">
    <property type="entry name" value="RING/U-box"/>
    <property type="match status" value="1"/>
</dbReference>
<keyword evidence="17" id="KW-0804">Transcription</keyword>
<evidence type="ECO:0000256" key="24">
    <source>
        <dbReference type="SAM" id="MobiDB-lite"/>
    </source>
</evidence>
<dbReference type="GO" id="GO:0045944">
    <property type="term" value="P:positive regulation of transcription by RNA polymerase II"/>
    <property type="evidence" value="ECO:0007669"/>
    <property type="project" value="TreeGrafter"/>
</dbReference>
<dbReference type="InterPro" id="IPR017907">
    <property type="entry name" value="Znf_RING_CS"/>
</dbReference>
<dbReference type="Gene3D" id="3.30.40.10">
    <property type="entry name" value="Zinc/RING finger domain, C3HC4 (zinc finger)"/>
    <property type="match status" value="1"/>
</dbReference>
<comment type="function">
    <text evidence="19">E3 ubiquitin-protein ligase which binds polysumoylated chains covalently attached to proteins and mediates 'Lys-6'-, 'Lys-11'-, 'Lys-48'- and 'Lys-63'-linked polyubiquitination of those substrates and their subsequent targeting to the proteasome for degradation. Regulates the degradation of several proteins including PML and the transcriptional activator PEA3. Involved in chromosome alignment and spindle assembly, it regulates the kinetochore CENPH-CENPI-CENPK complex by targeting polysumoylated CENPI to proteasomal degradation. Regulates the cellular responses to hypoxia and heat shock through degradation of respectively EPAS1 and PARP1. Alternatively, it may also bind DNA/nucleosomes and have a more direct role in the regulation of transcription for instance enhancing basal transcription and steroid receptor-mediated transcriptional activation. Catalyzes ubiquitination of sumoylated PARP1 in response to PARP1 trapping to chromatin, leading to PARP1 removal from chromatin by VCP/p97.</text>
</comment>
<evidence type="ECO:0000256" key="20">
    <source>
        <dbReference type="ARBA" id="ARBA00065359"/>
    </source>
</evidence>
<keyword evidence="12" id="KW-0862">Zinc</keyword>
<gene>
    <name evidence="26" type="primary">LOC100607254</name>
</gene>
<evidence type="ECO:0000256" key="8">
    <source>
        <dbReference type="ARBA" id="ARBA00022679"/>
    </source>
</evidence>
<evidence type="ECO:0000256" key="5">
    <source>
        <dbReference type="ARBA" id="ARBA00012483"/>
    </source>
</evidence>
<keyword evidence="18" id="KW-0539">Nucleus</keyword>
<dbReference type="AlphaFoldDB" id="A0A2I3GGG5"/>
<evidence type="ECO:0000256" key="9">
    <source>
        <dbReference type="ARBA" id="ARBA00022723"/>
    </source>
</evidence>
<dbReference type="PANTHER" id="PTHR23041">
    <property type="entry name" value="RING FINGER DOMAIN-CONTAINING"/>
    <property type="match status" value="1"/>
</dbReference>
<keyword evidence="9" id="KW-0479">Metal-binding</keyword>
<evidence type="ECO:0000256" key="7">
    <source>
        <dbReference type="ARBA" id="ARBA00022553"/>
    </source>
</evidence>
<feature type="domain" description="RING-type" evidence="25">
    <location>
        <begin position="131"/>
        <end position="176"/>
    </location>
</feature>
<keyword evidence="14" id="KW-0805">Transcription regulation</keyword>
<evidence type="ECO:0000256" key="12">
    <source>
        <dbReference type="ARBA" id="ARBA00022833"/>
    </source>
</evidence>
<keyword evidence="27" id="KW-1185">Reference proteome</keyword>
<dbReference type="GO" id="GO:0003677">
    <property type="term" value="F:DNA binding"/>
    <property type="evidence" value="ECO:0007669"/>
    <property type="project" value="UniProtKB-KW"/>
</dbReference>
<evidence type="ECO:0000256" key="11">
    <source>
        <dbReference type="ARBA" id="ARBA00022786"/>
    </source>
</evidence>
<dbReference type="InterPro" id="IPR047134">
    <property type="entry name" value="RNF4"/>
</dbReference>
<evidence type="ECO:0000256" key="22">
    <source>
        <dbReference type="ARBA" id="ARBA00078875"/>
    </source>
</evidence>
<evidence type="ECO:0000256" key="23">
    <source>
        <dbReference type="PROSITE-ProRule" id="PRU00175"/>
    </source>
</evidence>
<dbReference type="GO" id="GO:0016605">
    <property type="term" value="C:PML body"/>
    <property type="evidence" value="ECO:0007669"/>
    <property type="project" value="UniProtKB-SubCell"/>
</dbReference>
<evidence type="ECO:0000256" key="6">
    <source>
        <dbReference type="ARBA" id="ARBA00022490"/>
    </source>
</evidence>
<dbReference type="PROSITE" id="PS50089">
    <property type="entry name" value="ZF_RING_2"/>
    <property type="match status" value="1"/>
</dbReference>
<keyword evidence="15" id="KW-0238">DNA-binding</keyword>
<evidence type="ECO:0000313" key="27">
    <source>
        <dbReference type="Proteomes" id="UP000001073"/>
    </source>
</evidence>
<evidence type="ECO:0000256" key="15">
    <source>
        <dbReference type="ARBA" id="ARBA00023125"/>
    </source>
</evidence>
<dbReference type="GO" id="GO:0005737">
    <property type="term" value="C:cytoplasm"/>
    <property type="evidence" value="ECO:0007669"/>
    <property type="project" value="UniProtKB-SubCell"/>
</dbReference>
<evidence type="ECO:0000259" key="25">
    <source>
        <dbReference type="PROSITE" id="PS50089"/>
    </source>
</evidence>
<dbReference type="GeneTree" id="ENSGT00390000010318"/>
<evidence type="ECO:0000256" key="19">
    <source>
        <dbReference type="ARBA" id="ARBA00059625"/>
    </source>
</evidence>
<dbReference type="GO" id="GO:0008270">
    <property type="term" value="F:zinc ion binding"/>
    <property type="evidence" value="ECO:0007669"/>
    <property type="project" value="UniProtKB-KW"/>
</dbReference>
<evidence type="ECO:0000256" key="13">
    <source>
        <dbReference type="ARBA" id="ARBA00022843"/>
    </source>
</evidence>
<keyword evidence="13" id="KW-0832">Ubl conjugation</keyword>
<name>A0A2I3GGG5_NOMLE</name>
<evidence type="ECO:0000256" key="21">
    <source>
        <dbReference type="ARBA" id="ARBA00074501"/>
    </source>
</evidence>
<protein>
    <recommendedName>
        <fullName evidence="21">E3 ubiquitin-protein ligase RNF4</fullName>
        <ecNumber evidence="5">2.3.2.27</ecNumber>
    </recommendedName>
    <alternativeName>
        <fullName evidence="22">RING finger protein 4</fullName>
    </alternativeName>
</protein>
<evidence type="ECO:0000256" key="18">
    <source>
        <dbReference type="ARBA" id="ARBA00023242"/>
    </source>
</evidence>
<dbReference type="InParanoid" id="A0A2I3GGG5"/>
<reference evidence="26" key="2">
    <citation type="submission" date="2025-08" db="UniProtKB">
        <authorList>
            <consortium name="Ensembl"/>
        </authorList>
    </citation>
    <scope>IDENTIFICATION</scope>
</reference>
<keyword evidence="10 23" id="KW-0863">Zinc-finger</keyword>
<comment type="subcellular location">
    <subcellularLocation>
        <location evidence="3">Cytoplasm</location>
    </subcellularLocation>
    <subcellularLocation>
        <location evidence="2">Nucleus</location>
        <location evidence="2">PML body</location>
    </subcellularLocation>
</comment>
<dbReference type="PANTHER" id="PTHR23041:SF78">
    <property type="entry name" value="E3 UBIQUITIN-PROTEIN LIGASE RNF4"/>
    <property type="match status" value="1"/>
</dbReference>
<dbReference type="GO" id="GO:0061630">
    <property type="term" value="F:ubiquitin protein ligase activity"/>
    <property type="evidence" value="ECO:0007669"/>
    <property type="project" value="UniProtKB-EC"/>
</dbReference>
<proteinExistence type="predicted"/>
<keyword evidence="6" id="KW-0963">Cytoplasm</keyword>
<evidence type="ECO:0000256" key="4">
    <source>
        <dbReference type="ARBA" id="ARBA00004906"/>
    </source>
</evidence>
<evidence type="ECO:0000256" key="1">
    <source>
        <dbReference type="ARBA" id="ARBA00000900"/>
    </source>
</evidence>
<evidence type="ECO:0000256" key="10">
    <source>
        <dbReference type="ARBA" id="ARBA00022771"/>
    </source>
</evidence>
<dbReference type="InterPro" id="IPR001841">
    <property type="entry name" value="Znf_RING"/>
</dbReference>
<comment type="subunit">
    <text evidence="20">Homodimer (via RING-type zinc finger domain). Interacts with GSC2. Interacts with AR/the androgen receptor and TBP. Interacts with TCF20. Interacts with PATZ1. Interacts with TRPS1; negatively regulates TRPS1 transcriptional repressor activity. Interacts with PML (isoform PML-1, isoform PML-2, isoform PML-3, isoform PML-4, isoform PML-5 and isoform PML-6). Interacts with PRDM1/Blimp-1.</text>
</comment>
<dbReference type="EC" id="2.3.2.27" evidence="5"/>
<reference evidence="26" key="3">
    <citation type="submission" date="2025-09" db="UniProtKB">
        <authorList>
            <consortium name="Ensembl"/>
        </authorList>
    </citation>
    <scope>IDENTIFICATION</scope>
</reference>
<evidence type="ECO:0000256" key="17">
    <source>
        <dbReference type="ARBA" id="ARBA00023163"/>
    </source>
</evidence>
<comment type="catalytic activity">
    <reaction evidence="1">
        <text>S-ubiquitinyl-[E2 ubiquitin-conjugating enzyme]-L-cysteine + [acceptor protein]-L-lysine = [E2 ubiquitin-conjugating enzyme]-L-cysteine + N(6)-ubiquitinyl-[acceptor protein]-L-lysine.</text>
        <dbReference type="EC" id="2.3.2.27"/>
    </reaction>
</comment>
<dbReference type="Proteomes" id="UP000001073">
    <property type="component" value="Chromosome 5"/>
</dbReference>
<feature type="region of interest" description="Disordered" evidence="24">
    <location>
        <begin position="1"/>
        <end position="29"/>
    </location>
</feature>
<keyword evidence="11" id="KW-0833">Ubl conjugation pathway</keyword>
<dbReference type="STRING" id="61853.ENSNLEP00000030384"/>
<accession>A0A2I3GGG5</accession>
<organism evidence="26 27">
    <name type="scientific">Nomascus leucogenys</name>
    <name type="common">Northern white-cheeked gibbon</name>
    <name type="synonym">Hylobates leucogenys</name>
    <dbReference type="NCBI Taxonomy" id="61853"/>
    <lineage>
        <taxon>Eukaryota</taxon>
        <taxon>Metazoa</taxon>
        <taxon>Chordata</taxon>
        <taxon>Craniata</taxon>
        <taxon>Vertebrata</taxon>
        <taxon>Euteleostomi</taxon>
        <taxon>Mammalia</taxon>
        <taxon>Eutheria</taxon>
        <taxon>Euarchontoglires</taxon>
        <taxon>Primates</taxon>
        <taxon>Haplorrhini</taxon>
        <taxon>Catarrhini</taxon>
        <taxon>Hylobatidae</taxon>
        <taxon>Nomascus</taxon>
    </lineage>
</organism>
<dbReference type="CDD" id="cd16533">
    <property type="entry name" value="RING-HC_RNF4"/>
    <property type="match status" value="1"/>
</dbReference>
<evidence type="ECO:0000313" key="26">
    <source>
        <dbReference type="Ensembl" id="ENSNLEP00000030384.1"/>
    </source>
</evidence>
<keyword evidence="16" id="KW-0010">Activator</keyword>